<keyword evidence="6" id="KW-0206">Cytoskeleton</keyword>
<dbReference type="InterPro" id="IPR039915">
    <property type="entry name" value="TACC"/>
</dbReference>
<evidence type="ECO:0000256" key="1">
    <source>
        <dbReference type="ARBA" id="ARBA00004245"/>
    </source>
</evidence>
<dbReference type="InterPro" id="IPR007707">
    <property type="entry name" value="TACC_C"/>
</dbReference>
<evidence type="ECO:0000313" key="10">
    <source>
        <dbReference type="EMBL" id="JAT32335.1"/>
    </source>
</evidence>
<proteinExistence type="inferred from homology"/>
<dbReference type="AlphaFoldDB" id="A0A1B6M8S8"/>
<feature type="coiled-coil region" evidence="7">
    <location>
        <begin position="1017"/>
        <end position="1058"/>
    </location>
</feature>
<accession>A0A1B6M8S8</accession>
<feature type="non-terminal residue" evidence="10">
    <location>
        <position position="1"/>
    </location>
</feature>
<feature type="region of interest" description="Disordered" evidence="8">
    <location>
        <begin position="590"/>
        <end position="610"/>
    </location>
</feature>
<dbReference type="GO" id="GO:0005737">
    <property type="term" value="C:cytoplasm"/>
    <property type="evidence" value="ECO:0007669"/>
    <property type="project" value="TreeGrafter"/>
</dbReference>
<feature type="domain" description="Transforming acidic coiled-coil-containing protein C-terminal" evidence="9">
    <location>
        <begin position="863"/>
        <end position="1056"/>
    </location>
</feature>
<dbReference type="GO" id="GO:0007052">
    <property type="term" value="P:mitotic spindle organization"/>
    <property type="evidence" value="ECO:0007669"/>
    <property type="project" value="InterPro"/>
</dbReference>
<name>A0A1B6M8S8_9HEMI</name>
<protein>
    <recommendedName>
        <fullName evidence="9">Transforming acidic coiled-coil-containing protein C-terminal domain-containing protein</fullName>
    </recommendedName>
</protein>
<keyword evidence="4" id="KW-0597">Phosphoprotein</keyword>
<feature type="compositionally biased region" description="Polar residues" evidence="8">
    <location>
        <begin position="788"/>
        <end position="805"/>
    </location>
</feature>
<dbReference type="FunFam" id="1.20.5.1700:FF:000001">
    <property type="entry name" value="Transforming acidic coiled-coil-containing protein 1 isoform 2"/>
    <property type="match status" value="1"/>
</dbReference>
<keyword evidence="5 7" id="KW-0175">Coiled coil</keyword>
<dbReference type="GO" id="GO:0005856">
    <property type="term" value="C:cytoskeleton"/>
    <property type="evidence" value="ECO:0007669"/>
    <property type="project" value="UniProtKB-SubCell"/>
</dbReference>
<evidence type="ECO:0000256" key="4">
    <source>
        <dbReference type="ARBA" id="ARBA00022553"/>
    </source>
</evidence>
<sequence>TTGNKDLTSSSVLMAPHSEVVEFDQIECEAVEFRVDILSESSVCNIEEQPTDKCLHSDVIKDESSIKSDGEIVANYQSETEMDSSAVKTVTSDESLFIVSCQVNSEAMENCCETTVTDSCPIPPMELASIDKNSCVNPILTESPTADTKEVLELGAELESLNIKLSEVSTCDEEKTPEKHLNIDNSGLEENDATKLNNSCSEKLISRQDGVEYSALEMPISVPLLEVKTTEDINLNCELNINDQEEVPPLQESTESGGFGCVASPKDTNVKSEVKNDQESKIMVEPGYNPTINDSKDPARNESHIDSIAIGNTTSKSIAKTENILESGKFTEIIILSPGKSQMTETNIDLDMKSAPHKSNDPVVEPDALKMSLNSLDLAENNISASIPKISAEVKTPSPQSISFTDDGLNKDFDGASNIVTEATSSSFSLKQSIEEMENKLFSEFTKTNPMSDQIHSKPESIEYIAPDHTRSTPTKVEEKERFKSPKSKLPSPKTNSGSKRKGSPKQSPIRDCNTACVSNDAIFKEDNIEFLVPGNNDVDILFDERLAEEAANVSQHILSLSNELQDSDSDGDVNRTVITVEAEKNITAGESSNTVVKPQKSPTSRTPPSKCNLFDPQTLYCKTNLARRDVRTSSEFVDLNTVSVESYLQSMRSVHPSDLNQSEAGPITADELSTQDLEFQDGANLDLDFFTRVGDAETVVKSSLARDSLYVKFDPIVGAIVSKTVSDSFAMPPPPAPQAEITSSEEQQDSQSDEPKDDSLNQSQGEPQRTPGRSPALEAVQKLISLTPPSASSGTPVRTPSTPSKSERGSVDGSNPNTPSPRITPENLKREKLRLEETLKSQALAHKAESDKRDAELLEKKAKVSELEAELKAATERELKLRKEVHERTKSRQQLSLVMEEYEKTISQLVAQKEEEKKEFEVQKDLLMKERDTAMQHLNNMEIAFNDVHQKYERSKTVIEGMKANEDLLKKSLTDYDDAIKSSNSKYESLKNHAVRQLDTANHELDLIRRSHQVEQAKLKAMLKKAEVRVTSLEESLEQKSKENQELAAICDELISKVGSGPN</sequence>
<dbReference type="GO" id="GO:0007097">
    <property type="term" value="P:nuclear migration"/>
    <property type="evidence" value="ECO:0007669"/>
    <property type="project" value="TreeGrafter"/>
</dbReference>
<evidence type="ECO:0000259" key="9">
    <source>
        <dbReference type="Pfam" id="PF05010"/>
    </source>
</evidence>
<dbReference type="EMBL" id="GEBQ01007642">
    <property type="protein sequence ID" value="JAT32335.1"/>
    <property type="molecule type" value="Transcribed_RNA"/>
</dbReference>
<comment type="subcellular location">
    <subcellularLocation>
        <location evidence="1">Cytoplasm</location>
        <location evidence="1">Cytoskeleton</location>
    </subcellularLocation>
</comment>
<feature type="region of interest" description="Disordered" evidence="8">
    <location>
        <begin position="449"/>
        <end position="513"/>
    </location>
</feature>
<evidence type="ECO:0000256" key="2">
    <source>
        <dbReference type="ARBA" id="ARBA00009423"/>
    </source>
</evidence>
<dbReference type="PANTHER" id="PTHR13924:SF10">
    <property type="entry name" value="TRANSFORMING ACIDIC COILED-COIL PROTEIN, ISOFORM K"/>
    <property type="match status" value="1"/>
</dbReference>
<feature type="compositionally biased region" description="Basic and acidic residues" evidence="8">
    <location>
        <begin position="455"/>
        <end position="484"/>
    </location>
</feature>
<comment type="similarity">
    <text evidence="2">Belongs to the TACC family.</text>
</comment>
<dbReference type="Pfam" id="PF05010">
    <property type="entry name" value="TACC_C"/>
    <property type="match status" value="1"/>
</dbReference>
<reference evidence="10" key="1">
    <citation type="submission" date="2015-11" db="EMBL/GenBank/DDBJ databases">
        <title>De novo transcriptome assembly of four potential Pierce s Disease insect vectors from Arizona vineyards.</title>
        <authorList>
            <person name="Tassone E.E."/>
        </authorList>
    </citation>
    <scope>NUCLEOTIDE SEQUENCE</scope>
</reference>
<feature type="coiled-coil region" evidence="7">
    <location>
        <begin position="858"/>
        <end position="931"/>
    </location>
</feature>
<keyword evidence="3" id="KW-0963">Cytoplasm</keyword>
<evidence type="ECO:0000256" key="8">
    <source>
        <dbReference type="SAM" id="MobiDB-lite"/>
    </source>
</evidence>
<feature type="compositionally biased region" description="Polar residues" evidence="8">
    <location>
        <begin position="813"/>
        <end position="822"/>
    </location>
</feature>
<evidence type="ECO:0000256" key="3">
    <source>
        <dbReference type="ARBA" id="ARBA00022490"/>
    </source>
</evidence>
<feature type="region of interest" description="Disordered" evidence="8">
    <location>
        <begin position="727"/>
        <end position="832"/>
    </location>
</feature>
<evidence type="ECO:0000256" key="7">
    <source>
        <dbReference type="SAM" id="Coils"/>
    </source>
</evidence>
<gene>
    <name evidence="10" type="ORF">g.47240</name>
</gene>
<evidence type="ECO:0000256" key="5">
    <source>
        <dbReference type="ARBA" id="ARBA00023054"/>
    </source>
</evidence>
<dbReference type="Gene3D" id="1.20.5.1700">
    <property type="match status" value="1"/>
</dbReference>
<dbReference type="PANTHER" id="PTHR13924">
    <property type="entry name" value="TRANSFORMING ACIDIC COILED-COIL CONTAINING PROTEIN 1/2"/>
    <property type="match status" value="1"/>
</dbReference>
<organism evidence="10">
    <name type="scientific">Graphocephala atropunctata</name>
    <dbReference type="NCBI Taxonomy" id="36148"/>
    <lineage>
        <taxon>Eukaryota</taxon>
        <taxon>Metazoa</taxon>
        <taxon>Ecdysozoa</taxon>
        <taxon>Arthropoda</taxon>
        <taxon>Hexapoda</taxon>
        <taxon>Insecta</taxon>
        <taxon>Pterygota</taxon>
        <taxon>Neoptera</taxon>
        <taxon>Paraneoptera</taxon>
        <taxon>Hemiptera</taxon>
        <taxon>Auchenorrhyncha</taxon>
        <taxon>Membracoidea</taxon>
        <taxon>Cicadellidae</taxon>
        <taxon>Cicadellinae</taxon>
        <taxon>Cicadellini</taxon>
        <taxon>Graphocephala</taxon>
    </lineage>
</organism>
<evidence type="ECO:0000256" key="6">
    <source>
        <dbReference type="ARBA" id="ARBA00023212"/>
    </source>
</evidence>